<feature type="non-terminal residue" evidence="2">
    <location>
        <position position="114"/>
    </location>
</feature>
<feature type="region of interest" description="Disordered" evidence="1">
    <location>
        <begin position="1"/>
        <end position="24"/>
    </location>
</feature>
<accession>A0A699RSQ8</accession>
<sequence length="114" mass="12494">TSRPVPKPSTFSHPPGHTQNGSKKSFASFLKDPKVHHVIVESFKVIVKGKISIIQAKEVTSWAPDFVDADPSSSEDESDKSMNLNQDWLNDKDAEVVEDSLPHQVPIVSGDPFG</sequence>
<evidence type="ECO:0000256" key="1">
    <source>
        <dbReference type="SAM" id="MobiDB-lite"/>
    </source>
</evidence>
<gene>
    <name evidence="2" type="ORF">Tci_861175</name>
</gene>
<reference evidence="2" key="1">
    <citation type="journal article" date="2019" name="Sci. Rep.">
        <title>Draft genome of Tanacetum cinerariifolium, the natural source of mosquito coil.</title>
        <authorList>
            <person name="Yamashiro T."/>
            <person name="Shiraishi A."/>
            <person name="Satake H."/>
            <person name="Nakayama K."/>
        </authorList>
    </citation>
    <scope>NUCLEOTIDE SEQUENCE</scope>
</reference>
<comment type="caution">
    <text evidence="2">The sequence shown here is derived from an EMBL/GenBank/DDBJ whole genome shotgun (WGS) entry which is preliminary data.</text>
</comment>
<dbReference type="AlphaFoldDB" id="A0A699RSQ8"/>
<organism evidence="2">
    <name type="scientific">Tanacetum cinerariifolium</name>
    <name type="common">Dalmatian daisy</name>
    <name type="synonym">Chrysanthemum cinerariifolium</name>
    <dbReference type="NCBI Taxonomy" id="118510"/>
    <lineage>
        <taxon>Eukaryota</taxon>
        <taxon>Viridiplantae</taxon>
        <taxon>Streptophyta</taxon>
        <taxon>Embryophyta</taxon>
        <taxon>Tracheophyta</taxon>
        <taxon>Spermatophyta</taxon>
        <taxon>Magnoliopsida</taxon>
        <taxon>eudicotyledons</taxon>
        <taxon>Gunneridae</taxon>
        <taxon>Pentapetalae</taxon>
        <taxon>asterids</taxon>
        <taxon>campanulids</taxon>
        <taxon>Asterales</taxon>
        <taxon>Asteraceae</taxon>
        <taxon>Asteroideae</taxon>
        <taxon>Anthemideae</taxon>
        <taxon>Anthemidinae</taxon>
        <taxon>Tanacetum</taxon>
    </lineage>
</organism>
<name>A0A699RSQ8_TANCI</name>
<proteinExistence type="predicted"/>
<feature type="non-terminal residue" evidence="2">
    <location>
        <position position="1"/>
    </location>
</feature>
<protein>
    <submittedName>
        <fullName evidence="2">ARM repeat superfamily protein</fullName>
    </submittedName>
</protein>
<evidence type="ECO:0000313" key="2">
    <source>
        <dbReference type="EMBL" id="GFC89205.1"/>
    </source>
</evidence>
<feature type="region of interest" description="Disordered" evidence="1">
    <location>
        <begin position="64"/>
        <end position="83"/>
    </location>
</feature>
<dbReference type="EMBL" id="BKCJ011119619">
    <property type="protein sequence ID" value="GFC89205.1"/>
    <property type="molecule type" value="Genomic_DNA"/>
</dbReference>